<comment type="catalytic activity">
    <reaction evidence="6">
        <text>orotidine 5'-phosphate + diphosphate = orotate + 5-phospho-alpha-D-ribose 1-diphosphate</text>
        <dbReference type="Rhea" id="RHEA:10380"/>
        <dbReference type="ChEBI" id="CHEBI:30839"/>
        <dbReference type="ChEBI" id="CHEBI:33019"/>
        <dbReference type="ChEBI" id="CHEBI:57538"/>
        <dbReference type="ChEBI" id="CHEBI:58017"/>
        <dbReference type="EC" id="2.4.2.10"/>
    </reaction>
</comment>
<dbReference type="UniPathway" id="UPA00070">
    <property type="reaction ID" value="UER00119"/>
</dbReference>
<feature type="binding site" evidence="6">
    <location>
        <position position="153"/>
    </location>
    <ligand>
        <name>orotate</name>
        <dbReference type="ChEBI" id="CHEBI:30839"/>
    </ligand>
</feature>
<dbReference type="Pfam" id="PF00156">
    <property type="entry name" value="Pribosyltran"/>
    <property type="match status" value="1"/>
</dbReference>
<dbReference type="InterPro" id="IPR023031">
    <property type="entry name" value="OPRT"/>
</dbReference>
<gene>
    <name evidence="6" type="primary">pyrE</name>
    <name evidence="8" type="ORF">COW80_01835</name>
</gene>
<evidence type="ECO:0000256" key="5">
    <source>
        <dbReference type="ARBA" id="ARBA00022975"/>
    </source>
</evidence>
<evidence type="ECO:0000256" key="6">
    <source>
        <dbReference type="HAMAP-Rule" id="MF_01208"/>
    </source>
</evidence>
<dbReference type="InterPro" id="IPR000836">
    <property type="entry name" value="PRTase_dom"/>
</dbReference>
<dbReference type="EC" id="2.4.2.10" evidence="2 6"/>
<dbReference type="HAMAP" id="MF_01208">
    <property type="entry name" value="PyrE"/>
    <property type="match status" value="1"/>
</dbReference>
<evidence type="ECO:0000313" key="9">
    <source>
        <dbReference type="Proteomes" id="UP000229981"/>
    </source>
</evidence>
<evidence type="ECO:0000313" key="8">
    <source>
        <dbReference type="EMBL" id="PIP88174.1"/>
    </source>
</evidence>
<evidence type="ECO:0000259" key="7">
    <source>
        <dbReference type="Pfam" id="PF00156"/>
    </source>
</evidence>
<protein>
    <recommendedName>
        <fullName evidence="2 6">Orotate phosphoribosyltransferase</fullName>
        <shortName evidence="6">OPRT</shortName>
        <shortName evidence="6">OPRTase</shortName>
        <ecNumber evidence="2 6">2.4.2.10</ecNumber>
    </recommendedName>
</protein>
<evidence type="ECO:0000256" key="2">
    <source>
        <dbReference type="ARBA" id="ARBA00011971"/>
    </source>
</evidence>
<dbReference type="Proteomes" id="UP000229981">
    <property type="component" value="Unassembled WGS sequence"/>
</dbReference>
<accession>A0A2H0E172</accession>
<dbReference type="GO" id="GO:0000287">
    <property type="term" value="F:magnesium ion binding"/>
    <property type="evidence" value="ECO:0007669"/>
    <property type="project" value="UniProtKB-UniRule"/>
</dbReference>
<sequence length="209" mass="22695">MGKVVDILKKVGAITTNSHIVLTSGKHSSKYLNKDALYPHTLEVSKIGKMIAEKYKNKNVGVVIGPAMGGIILSQWTAHHLTLLKKQEILGGFSEKDGENNQVFKRGYDKLVGGKKVLVVEDFTTTGGSVSKTVRSVKACGGKVVGVCVMVNREQAHVTAKVIGAPFQSLDVFQSDAYDEKDCPLCKQNRPINTELGHGKEYLAKKAKK</sequence>
<comment type="similarity">
    <text evidence="6">Belongs to the purine/pyrimidine phosphoribosyltransferase family. PyrE subfamily.</text>
</comment>
<comment type="pathway">
    <text evidence="1 6">Pyrimidine metabolism; UMP biosynthesis via de novo pathway; UMP from orotate: step 1/2.</text>
</comment>
<dbReference type="PANTHER" id="PTHR19278:SF9">
    <property type="entry name" value="URIDINE 5'-MONOPHOSPHATE SYNTHASE"/>
    <property type="match status" value="1"/>
</dbReference>
<comment type="caution">
    <text evidence="6">Lacks conserved residue(s) required for the propagation of feature annotation.</text>
</comment>
<feature type="binding site" description="in other chain" evidence="6">
    <location>
        <position position="96"/>
    </location>
    <ligand>
        <name>5-phospho-alpha-D-ribose 1-diphosphate</name>
        <dbReference type="ChEBI" id="CHEBI:58017"/>
        <note>ligand shared between dimeric partners</note>
    </ligand>
</feature>
<keyword evidence="4 6" id="KW-0808">Transferase</keyword>
<comment type="caution">
    <text evidence="8">The sequence shown here is derived from an EMBL/GenBank/DDBJ whole genome shotgun (WGS) entry which is preliminary data.</text>
</comment>
<comment type="function">
    <text evidence="6">Catalyzes the transfer of a ribosyl phosphate group from 5-phosphoribose 1-diphosphate to orotate, leading to the formation of orotidine monophosphate (OMP).</text>
</comment>
<evidence type="ECO:0000256" key="3">
    <source>
        <dbReference type="ARBA" id="ARBA00022676"/>
    </source>
</evidence>
<dbReference type="InterPro" id="IPR029057">
    <property type="entry name" value="PRTase-like"/>
</dbReference>
<dbReference type="SUPFAM" id="SSF53271">
    <property type="entry name" value="PRTase-like"/>
    <property type="match status" value="1"/>
</dbReference>
<dbReference type="PANTHER" id="PTHR19278">
    <property type="entry name" value="OROTATE PHOSPHORIBOSYLTRANSFERASE"/>
    <property type="match status" value="1"/>
</dbReference>
<keyword evidence="3 6" id="KW-0328">Glycosyltransferase</keyword>
<organism evidence="8 9">
    <name type="scientific">Candidatus Beckwithbacteria bacterium CG22_combo_CG10-13_8_21_14_all_01_47_9</name>
    <dbReference type="NCBI Taxonomy" id="1974496"/>
    <lineage>
        <taxon>Bacteria</taxon>
        <taxon>Candidatus Beckwithiibacteriota</taxon>
    </lineage>
</organism>
<dbReference type="AlphaFoldDB" id="A0A2H0E172"/>
<dbReference type="GO" id="GO:0004588">
    <property type="term" value="F:orotate phosphoribosyltransferase activity"/>
    <property type="evidence" value="ECO:0007669"/>
    <property type="project" value="UniProtKB-UniRule"/>
</dbReference>
<name>A0A2H0E172_9BACT</name>
<proteinExistence type="inferred from homology"/>
<comment type="cofactor">
    <cofactor evidence="6">
        <name>Mg(2+)</name>
        <dbReference type="ChEBI" id="CHEBI:18420"/>
    </cofactor>
</comment>
<feature type="domain" description="Phosphoribosyltransferase" evidence="7">
    <location>
        <begin position="35"/>
        <end position="155"/>
    </location>
</feature>
<comment type="subunit">
    <text evidence="6">Homodimer.</text>
</comment>
<dbReference type="GO" id="GO:0019856">
    <property type="term" value="P:pyrimidine nucleobase biosynthetic process"/>
    <property type="evidence" value="ECO:0007669"/>
    <property type="project" value="TreeGrafter"/>
</dbReference>
<dbReference type="Gene3D" id="3.40.50.2020">
    <property type="match status" value="1"/>
</dbReference>
<reference evidence="8 9" key="1">
    <citation type="submission" date="2017-09" db="EMBL/GenBank/DDBJ databases">
        <title>Depth-based differentiation of microbial function through sediment-hosted aquifers and enrichment of novel symbionts in the deep terrestrial subsurface.</title>
        <authorList>
            <person name="Probst A.J."/>
            <person name="Ladd B."/>
            <person name="Jarett J.K."/>
            <person name="Geller-Mcgrath D.E."/>
            <person name="Sieber C.M."/>
            <person name="Emerson J.B."/>
            <person name="Anantharaman K."/>
            <person name="Thomas B.C."/>
            <person name="Malmstrom R."/>
            <person name="Stieglmeier M."/>
            <person name="Klingl A."/>
            <person name="Woyke T."/>
            <person name="Ryan C.M."/>
            <person name="Banfield J.F."/>
        </authorList>
    </citation>
    <scope>NUCLEOTIDE SEQUENCE [LARGE SCALE GENOMIC DNA]</scope>
    <source>
        <strain evidence="8">CG22_combo_CG10-13_8_21_14_all_01_47_9</strain>
    </source>
</reference>
<keyword evidence="5 6" id="KW-0665">Pyrimidine biosynthesis</keyword>
<keyword evidence="6" id="KW-0460">Magnesium</keyword>
<dbReference type="EMBL" id="PCTU01000050">
    <property type="protein sequence ID" value="PIP88174.1"/>
    <property type="molecule type" value="Genomic_DNA"/>
</dbReference>
<dbReference type="GO" id="GO:0044205">
    <property type="term" value="P:'de novo' UMP biosynthetic process"/>
    <property type="evidence" value="ECO:0007669"/>
    <property type="project" value="UniProtKB-UniRule"/>
</dbReference>
<evidence type="ECO:0000256" key="4">
    <source>
        <dbReference type="ARBA" id="ARBA00022679"/>
    </source>
</evidence>
<feature type="binding site" evidence="6">
    <location>
        <position position="125"/>
    </location>
    <ligand>
        <name>orotate</name>
        <dbReference type="ChEBI" id="CHEBI:30839"/>
    </ligand>
</feature>
<dbReference type="CDD" id="cd06223">
    <property type="entry name" value="PRTases_typeI"/>
    <property type="match status" value="1"/>
</dbReference>
<evidence type="ECO:0000256" key="1">
    <source>
        <dbReference type="ARBA" id="ARBA00004889"/>
    </source>
</evidence>
<feature type="binding site" description="in other chain" evidence="6">
    <location>
        <begin position="121"/>
        <end position="129"/>
    </location>
    <ligand>
        <name>5-phospho-alpha-D-ribose 1-diphosphate</name>
        <dbReference type="ChEBI" id="CHEBI:58017"/>
        <note>ligand shared between dimeric partners</note>
    </ligand>
</feature>